<proteinExistence type="predicted"/>
<dbReference type="Pfam" id="PF07103">
    <property type="entry name" value="DUF1365"/>
    <property type="match status" value="1"/>
</dbReference>
<sequence>MNALRQAPDLRAIAAAEIIAAPDKKFASAIYEGWVRHRRYKPHAHDFSYKMCMLYIDLTELDRLFLQSRFWSVGKKNLAEFRRSDYLGPVEIPLDQAVRQRVFSATGNTPRGPIRLLTHLRYFGHCFNPVSFYYCYAEDGQTLQTIVAEITNTPWKERHAYVLDVMQAEQHRNVLGWDFAKAFHVSPFMPMQRDYRWRFSIPDDALRVHMDVLKDGASDFDATLVLQRKPLNAKNLTRCLLRFPLMTMKIVAAIHWQAFIIFLRRNPVYSHPTSAAAPNHSDRKP</sequence>
<dbReference type="PANTHER" id="PTHR33973:SF4">
    <property type="entry name" value="OS07G0153300 PROTEIN"/>
    <property type="match status" value="1"/>
</dbReference>
<protein>
    <submittedName>
        <fullName evidence="1">DUF1365 domain-containing protein</fullName>
    </submittedName>
</protein>
<dbReference type="PANTHER" id="PTHR33973">
    <property type="entry name" value="OS07G0153300 PROTEIN"/>
    <property type="match status" value="1"/>
</dbReference>
<evidence type="ECO:0000313" key="1">
    <source>
        <dbReference type="EMBL" id="QBB69850.1"/>
    </source>
</evidence>
<dbReference type="Proteomes" id="UP000291562">
    <property type="component" value="Chromosome"/>
</dbReference>
<dbReference type="AlphaFoldDB" id="A0A411HHH3"/>
<reference evidence="1 2" key="1">
    <citation type="submission" date="2019-01" db="EMBL/GenBank/DDBJ databases">
        <title>Pseudolysobacter antarctica gen. nov., sp. nov., isolated from Fildes Peninsula, Antarctica.</title>
        <authorList>
            <person name="Wei Z."/>
            <person name="Peng F."/>
        </authorList>
    </citation>
    <scope>NUCLEOTIDE SEQUENCE [LARGE SCALE GENOMIC DNA]</scope>
    <source>
        <strain evidence="1 2">AQ6-296</strain>
    </source>
</reference>
<keyword evidence="2" id="KW-1185">Reference proteome</keyword>
<gene>
    <name evidence="1" type="ORF">ELE36_05405</name>
</gene>
<dbReference type="OrthoDB" id="9778801at2"/>
<dbReference type="InterPro" id="IPR010775">
    <property type="entry name" value="DUF1365"/>
</dbReference>
<dbReference type="KEGG" id="xbc:ELE36_05405"/>
<accession>A0A411HHH3</accession>
<organism evidence="1 2">
    <name type="scientific">Pseudolysobacter antarcticus</name>
    <dbReference type="NCBI Taxonomy" id="2511995"/>
    <lineage>
        <taxon>Bacteria</taxon>
        <taxon>Pseudomonadati</taxon>
        <taxon>Pseudomonadota</taxon>
        <taxon>Gammaproteobacteria</taxon>
        <taxon>Lysobacterales</taxon>
        <taxon>Rhodanobacteraceae</taxon>
        <taxon>Pseudolysobacter</taxon>
    </lineage>
</organism>
<dbReference type="EMBL" id="CP035704">
    <property type="protein sequence ID" value="QBB69850.1"/>
    <property type="molecule type" value="Genomic_DNA"/>
</dbReference>
<name>A0A411HHH3_9GAMM</name>
<evidence type="ECO:0000313" key="2">
    <source>
        <dbReference type="Proteomes" id="UP000291562"/>
    </source>
</evidence>